<gene>
    <name evidence="2" type="ORF">Salat_2021900</name>
</gene>
<name>A0AAE1XZA2_9LAMI</name>
<keyword evidence="3" id="KW-1185">Reference proteome</keyword>
<reference evidence="2" key="1">
    <citation type="submission" date="2020-06" db="EMBL/GenBank/DDBJ databases">
        <authorList>
            <person name="Li T."/>
            <person name="Hu X."/>
            <person name="Zhang T."/>
            <person name="Song X."/>
            <person name="Zhang H."/>
            <person name="Dai N."/>
            <person name="Sheng W."/>
            <person name="Hou X."/>
            <person name="Wei L."/>
        </authorList>
    </citation>
    <scope>NUCLEOTIDE SEQUENCE</scope>
    <source>
        <strain evidence="2">3651</strain>
        <tissue evidence="2">Leaf</tissue>
    </source>
</reference>
<dbReference type="PANTHER" id="PTHR35318">
    <property type="entry name" value="BNAA10G08410D PROTEIN"/>
    <property type="match status" value="1"/>
</dbReference>
<proteinExistence type="predicted"/>
<dbReference type="PANTHER" id="PTHR35318:SF2">
    <property type="entry name" value="OS08G0138900 PROTEIN"/>
    <property type="match status" value="1"/>
</dbReference>
<feature type="compositionally biased region" description="Basic residues" evidence="1">
    <location>
        <begin position="25"/>
        <end position="41"/>
    </location>
</feature>
<organism evidence="2 3">
    <name type="scientific">Sesamum alatum</name>
    <dbReference type="NCBI Taxonomy" id="300844"/>
    <lineage>
        <taxon>Eukaryota</taxon>
        <taxon>Viridiplantae</taxon>
        <taxon>Streptophyta</taxon>
        <taxon>Embryophyta</taxon>
        <taxon>Tracheophyta</taxon>
        <taxon>Spermatophyta</taxon>
        <taxon>Magnoliopsida</taxon>
        <taxon>eudicotyledons</taxon>
        <taxon>Gunneridae</taxon>
        <taxon>Pentapetalae</taxon>
        <taxon>asterids</taxon>
        <taxon>lamiids</taxon>
        <taxon>Lamiales</taxon>
        <taxon>Pedaliaceae</taxon>
        <taxon>Sesamum</taxon>
    </lineage>
</organism>
<dbReference type="Proteomes" id="UP001293254">
    <property type="component" value="Unassembled WGS sequence"/>
</dbReference>
<accession>A0AAE1XZA2</accession>
<protein>
    <submittedName>
        <fullName evidence="2">Uncharacterized protein</fullName>
    </submittedName>
</protein>
<comment type="caution">
    <text evidence="2">The sequence shown here is derived from an EMBL/GenBank/DDBJ whole genome shotgun (WGS) entry which is preliminary data.</text>
</comment>
<feature type="region of interest" description="Disordered" evidence="1">
    <location>
        <begin position="1"/>
        <end position="47"/>
    </location>
</feature>
<evidence type="ECO:0000313" key="2">
    <source>
        <dbReference type="EMBL" id="KAK4420714.1"/>
    </source>
</evidence>
<dbReference type="AlphaFoldDB" id="A0AAE1XZA2"/>
<sequence>MSGGTRHPAEEARLLVMQEPPPPRRNGRRHGRVRGRGRGRRWTPSLSSISEDSLVVERTSNVERPKSGWRRSLKRKVAALRSERDRNRSFDRDTCRQAPVSALMPTYSATPFMF</sequence>
<evidence type="ECO:0000313" key="3">
    <source>
        <dbReference type="Proteomes" id="UP001293254"/>
    </source>
</evidence>
<evidence type="ECO:0000256" key="1">
    <source>
        <dbReference type="SAM" id="MobiDB-lite"/>
    </source>
</evidence>
<dbReference type="EMBL" id="JACGWO010000008">
    <property type="protein sequence ID" value="KAK4420714.1"/>
    <property type="molecule type" value="Genomic_DNA"/>
</dbReference>
<reference evidence="2" key="2">
    <citation type="journal article" date="2024" name="Plant">
        <title>Genomic evolution and insights into agronomic trait innovations of Sesamum species.</title>
        <authorList>
            <person name="Miao H."/>
            <person name="Wang L."/>
            <person name="Qu L."/>
            <person name="Liu H."/>
            <person name="Sun Y."/>
            <person name="Le M."/>
            <person name="Wang Q."/>
            <person name="Wei S."/>
            <person name="Zheng Y."/>
            <person name="Lin W."/>
            <person name="Duan Y."/>
            <person name="Cao H."/>
            <person name="Xiong S."/>
            <person name="Wang X."/>
            <person name="Wei L."/>
            <person name="Li C."/>
            <person name="Ma Q."/>
            <person name="Ju M."/>
            <person name="Zhao R."/>
            <person name="Li G."/>
            <person name="Mu C."/>
            <person name="Tian Q."/>
            <person name="Mei H."/>
            <person name="Zhang T."/>
            <person name="Gao T."/>
            <person name="Zhang H."/>
        </authorList>
    </citation>
    <scope>NUCLEOTIDE SEQUENCE</scope>
    <source>
        <strain evidence="2">3651</strain>
    </source>
</reference>